<feature type="transmembrane region" description="Helical" evidence="1">
    <location>
        <begin position="109"/>
        <end position="131"/>
    </location>
</feature>
<dbReference type="RefSeq" id="WP_010880044.1">
    <property type="nucleotide sequence ID" value="NC_000918.1"/>
</dbReference>
<organism evidence="2 3">
    <name type="scientific">Aquifex aeolicus (strain VF5)</name>
    <dbReference type="NCBI Taxonomy" id="224324"/>
    <lineage>
        <taxon>Bacteria</taxon>
        <taxon>Pseudomonadati</taxon>
        <taxon>Aquificota</taxon>
        <taxon>Aquificia</taxon>
        <taxon>Aquificales</taxon>
        <taxon>Aquificaceae</taxon>
        <taxon>Aquifex</taxon>
    </lineage>
</organism>
<dbReference type="OrthoDB" id="2375575at2"/>
<dbReference type="STRING" id="224324.aq_156"/>
<evidence type="ECO:0000313" key="2">
    <source>
        <dbReference type="EMBL" id="AAC06515.1"/>
    </source>
</evidence>
<dbReference type="Proteomes" id="UP000000798">
    <property type="component" value="Chromosome"/>
</dbReference>
<dbReference type="eggNOG" id="COG2322">
    <property type="taxonomic scope" value="Bacteria"/>
</dbReference>
<keyword evidence="3" id="KW-1185">Reference proteome</keyword>
<sequence>MYELITILSLVTIGLSGLLILTGIVLIKLGKREWHKRAMLTASFLALIFVVLYLIKSSLYPPKQYTGEYKTLYYFVLWSHTILAIINFPLAVYTVYLGLKGLYDKHRKIAPITAAVWIYVAVTGWMIYFFLN</sequence>
<dbReference type="EMBL" id="AE000657">
    <property type="protein sequence ID" value="AAC06515.1"/>
    <property type="molecule type" value="Genomic_DNA"/>
</dbReference>
<dbReference type="PANTHER" id="PTHR37692:SF1">
    <property type="entry name" value="DUF420 DOMAIN-CONTAINING PROTEIN"/>
    <property type="match status" value="1"/>
</dbReference>
<keyword evidence="1" id="KW-0472">Membrane</keyword>
<feature type="transmembrane region" description="Helical" evidence="1">
    <location>
        <begin position="75"/>
        <end position="97"/>
    </location>
</feature>
<reference evidence="2 3" key="1">
    <citation type="journal article" date="1998" name="Nature">
        <title>The complete genome of the hyperthermophilic bacterium Aquifex aeolicus.</title>
        <authorList>
            <person name="Deckert G."/>
            <person name="Warren P.V."/>
            <person name="Gaasterland T."/>
            <person name="Young W.G."/>
            <person name="Lenox A.L."/>
            <person name="Graham D.E."/>
            <person name="Overbeek R."/>
            <person name="Snead M.A."/>
            <person name="Keller M."/>
            <person name="Aujay M."/>
            <person name="Huber R."/>
            <person name="Feldman R.A."/>
            <person name="Short J.M."/>
            <person name="Olson G.J."/>
            <person name="Swanson R.V."/>
        </authorList>
    </citation>
    <scope>NUCLEOTIDE SEQUENCE [LARGE SCALE GENOMIC DNA]</scope>
    <source>
        <strain evidence="2 3">VF5</strain>
    </source>
</reference>
<evidence type="ECO:0008006" key="4">
    <source>
        <dbReference type="Google" id="ProtNLM"/>
    </source>
</evidence>
<dbReference type="InterPro" id="IPR007352">
    <property type="entry name" value="DUF420"/>
</dbReference>
<gene>
    <name evidence="2" type="ordered locus">aq_156</name>
</gene>
<keyword evidence="1" id="KW-0812">Transmembrane</keyword>
<evidence type="ECO:0000256" key="1">
    <source>
        <dbReference type="SAM" id="Phobius"/>
    </source>
</evidence>
<dbReference type="InParanoid" id="O66546"/>
<name>O66546_AQUAE</name>
<protein>
    <recommendedName>
        <fullName evidence="4">DUF420 domain-containing protein</fullName>
    </recommendedName>
</protein>
<feature type="transmembrane region" description="Helical" evidence="1">
    <location>
        <begin position="6"/>
        <end position="26"/>
    </location>
</feature>
<dbReference type="AlphaFoldDB" id="O66546"/>
<proteinExistence type="predicted"/>
<dbReference type="PIR" id="G70314">
    <property type="entry name" value="G70314"/>
</dbReference>
<dbReference type="Pfam" id="PF04238">
    <property type="entry name" value="DUF420"/>
    <property type="match status" value="1"/>
</dbReference>
<dbReference type="KEGG" id="aae:aq_156"/>
<keyword evidence="1" id="KW-1133">Transmembrane helix</keyword>
<feature type="transmembrane region" description="Helical" evidence="1">
    <location>
        <begin position="38"/>
        <end position="55"/>
    </location>
</feature>
<dbReference type="HOGENOM" id="CLU_104065_2_0_0"/>
<accession>O66546</accession>
<dbReference type="PANTHER" id="PTHR37692">
    <property type="entry name" value="HYPOTHETICAL MEMBRANE SPANNING PROTEIN"/>
    <property type="match status" value="1"/>
</dbReference>
<dbReference type="EnsemblBacteria" id="AAC06515">
    <property type="protein sequence ID" value="AAC06515"/>
    <property type="gene ID" value="aq_156"/>
</dbReference>
<evidence type="ECO:0000313" key="3">
    <source>
        <dbReference type="Proteomes" id="UP000000798"/>
    </source>
</evidence>
<dbReference type="PATRIC" id="fig|224324.8.peg.134"/>